<evidence type="ECO:0000256" key="6">
    <source>
        <dbReference type="ARBA" id="ARBA00022723"/>
    </source>
</evidence>
<evidence type="ECO:0000256" key="3">
    <source>
        <dbReference type="ARBA" id="ARBA00004763"/>
    </source>
</evidence>
<dbReference type="InterPro" id="IPR011005">
    <property type="entry name" value="Dihydropteroate_synth-like_sf"/>
</dbReference>
<dbReference type="PANTHER" id="PTHR20941">
    <property type="entry name" value="FOLATE SYNTHESIS PROTEINS"/>
    <property type="match status" value="1"/>
</dbReference>
<dbReference type="CDD" id="cd00739">
    <property type="entry name" value="DHPS"/>
    <property type="match status" value="1"/>
</dbReference>
<dbReference type="PANTHER" id="PTHR20941:SF1">
    <property type="entry name" value="FOLIC ACID SYNTHESIS PROTEIN FOL1"/>
    <property type="match status" value="1"/>
</dbReference>
<evidence type="ECO:0000256" key="7">
    <source>
        <dbReference type="ARBA" id="ARBA00022842"/>
    </source>
</evidence>
<accession>A0ABT3Q5G7</accession>
<comment type="similarity">
    <text evidence="9">Belongs to the DHPS family.</text>
</comment>
<keyword evidence="12" id="KW-1185">Reference proteome</keyword>
<dbReference type="InterPro" id="IPR045031">
    <property type="entry name" value="DHP_synth-like"/>
</dbReference>
<comment type="catalytic activity">
    <reaction evidence="1">
        <text>(7,8-dihydropterin-6-yl)methyl diphosphate + 4-aminobenzoate = 7,8-dihydropteroate + diphosphate</text>
        <dbReference type="Rhea" id="RHEA:19949"/>
        <dbReference type="ChEBI" id="CHEBI:17836"/>
        <dbReference type="ChEBI" id="CHEBI:17839"/>
        <dbReference type="ChEBI" id="CHEBI:33019"/>
        <dbReference type="ChEBI" id="CHEBI:72950"/>
        <dbReference type="EC" id="2.5.1.15"/>
    </reaction>
</comment>
<evidence type="ECO:0000256" key="2">
    <source>
        <dbReference type="ARBA" id="ARBA00001946"/>
    </source>
</evidence>
<name>A0ABT3Q5G7_9PROT</name>
<keyword evidence="5 9" id="KW-0808">Transferase</keyword>
<dbReference type="RefSeq" id="WP_166120263.1">
    <property type="nucleotide sequence ID" value="NZ_JAPIUX010000002.1"/>
</dbReference>
<dbReference type="Gene3D" id="3.20.20.20">
    <property type="entry name" value="Dihydropteroate synthase-like"/>
    <property type="match status" value="1"/>
</dbReference>
<keyword evidence="6 9" id="KW-0479">Metal-binding</keyword>
<evidence type="ECO:0000259" key="10">
    <source>
        <dbReference type="PROSITE" id="PS50972"/>
    </source>
</evidence>
<keyword evidence="8 9" id="KW-0289">Folate biosynthesis</keyword>
<reference evidence="11 12" key="1">
    <citation type="submission" date="2022-11" db="EMBL/GenBank/DDBJ databases">
        <title>Genome sequencing of Acetobacter type strain.</title>
        <authorList>
            <person name="Heo J."/>
            <person name="Lee D."/>
            <person name="Han B.-H."/>
            <person name="Hong S.-B."/>
            <person name="Kwon S.-W."/>
        </authorList>
    </citation>
    <scope>NUCLEOTIDE SEQUENCE [LARGE SCALE GENOMIC DNA]</scope>
    <source>
        <strain evidence="11 12">KACC 21251</strain>
    </source>
</reference>
<organism evidence="11 12">
    <name type="scientific">Acetobacter farinalis</name>
    <dbReference type="NCBI Taxonomy" id="1260984"/>
    <lineage>
        <taxon>Bacteria</taxon>
        <taxon>Pseudomonadati</taxon>
        <taxon>Pseudomonadota</taxon>
        <taxon>Alphaproteobacteria</taxon>
        <taxon>Acetobacterales</taxon>
        <taxon>Acetobacteraceae</taxon>
        <taxon>Acetobacter</taxon>
    </lineage>
</organism>
<dbReference type="PROSITE" id="PS00792">
    <property type="entry name" value="DHPS_1"/>
    <property type="match status" value="1"/>
</dbReference>
<dbReference type="InterPro" id="IPR000489">
    <property type="entry name" value="Pterin-binding_dom"/>
</dbReference>
<dbReference type="Pfam" id="PF00809">
    <property type="entry name" value="Pterin_bind"/>
    <property type="match status" value="1"/>
</dbReference>
<dbReference type="GO" id="GO:0004156">
    <property type="term" value="F:dihydropteroate synthase activity"/>
    <property type="evidence" value="ECO:0007669"/>
    <property type="project" value="UniProtKB-EC"/>
</dbReference>
<comment type="cofactor">
    <cofactor evidence="2 9">
        <name>Mg(2+)</name>
        <dbReference type="ChEBI" id="CHEBI:18420"/>
    </cofactor>
</comment>
<dbReference type="PROSITE" id="PS50972">
    <property type="entry name" value="PTERIN_BINDING"/>
    <property type="match status" value="1"/>
</dbReference>
<dbReference type="InterPro" id="IPR006390">
    <property type="entry name" value="DHP_synth_dom"/>
</dbReference>
<comment type="caution">
    <text evidence="11">The sequence shown here is derived from an EMBL/GenBank/DDBJ whole genome shotgun (WGS) entry which is preliminary data.</text>
</comment>
<dbReference type="EMBL" id="JAPIUX010000002">
    <property type="protein sequence ID" value="MCX2560517.1"/>
    <property type="molecule type" value="Genomic_DNA"/>
</dbReference>
<dbReference type="Proteomes" id="UP001526446">
    <property type="component" value="Unassembled WGS sequence"/>
</dbReference>
<dbReference type="PROSITE" id="PS00793">
    <property type="entry name" value="DHPS_2"/>
    <property type="match status" value="1"/>
</dbReference>
<comment type="function">
    <text evidence="9">Catalyzes the condensation of para-aminobenzoate (pABA) with 6-hydroxymethyl-7,8-dihydropterin diphosphate (DHPt-PP) to form 7,8-dihydropteroate (H2Pte), the immediate precursor of folate derivatives.</text>
</comment>
<sequence>MDFWRLAEPAGLLYGRAAEDAVRRGHALPLAGGPAAFTCVDLIEGATHTGFMPVSAVPADWQECLARLVRKPPSAGMPEGAQVMGILNVTPDSFSDGGLHLDTARAVQAGLDLHAAGAGILDIGGESTRPGAAVVTPEEEWARIGPVVRALKQVAPGATLSIDTRNSAVMAQALAAGADVINDVSALTHDPQALPLLAREHCGVVLMHMRGTPATMMDHAVYDDVACEVVRELGVRLNAAIQAGIAPERLSVDPGIGFAKNTAQNTALLSRLPLLANLGCRVVLGLSRKRMIGEITGITDPAGRDAGTQAASLEAMALGQSVLRVHAVEGMVQALRVWQHVHAA</sequence>
<keyword evidence="7 9" id="KW-0460">Magnesium</keyword>
<protein>
    <recommendedName>
        <fullName evidence="4 9">Dihydropteroate synthase</fullName>
        <shortName evidence="9">DHPS</shortName>
        <ecNumber evidence="4 9">2.5.1.15</ecNumber>
    </recommendedName>
    <alternativeName>
        <fullName evidence="9">Dihydropteroate pyrophosphorylase</fullName>
    </alternativeName>
</protein>
<proteinExistence type="inferred from homology"/>
<gene>
    <name evidence="11" type="primary">folP</name>
    <name evidence="11" type="ORF">OQ252_03730</name>
</gene>
<comment type="pathway">
    <text evidence="3 9">Cofactor biosynthesis; tetrahydrofolate biosynthesis; 7,8-dihydrofolate from 2-amino-4-hydroxy-6-hydroxymethyl-7,8-dihydropteridine diphosphate and 4-aminobenzoate: step 1/2.</text>
</comment>
<evidence type="ECO:0000313" key="11">
    <source>
        <dbReference type="EMBL" id="MCX2560517.1"/>
    </source>
</evidence>
<dbReference type="SUPFAM" id="SSF51717">
    <property type="entry name" value="Dihydropteroate synthetase-like"/>
    <property type="match status" value="1"/>
</dbReference>
<dbReference type="EC" id="2.5.1.15" evidence="4 9"/>
<feature type="domain" description="Pterin-binding" evidence="10">
    <location>
        <begin position="81"/>
        <end position="336"/>
    </location>
</feature>
<evidence type="ECO:0000256" key="8">
    <source>
        <dbReference type="ARBA" id="ARBA00022909"/>
    </source>
</evidence>
<evidence type="ECO:0000256" key="5">
    <source>
        <dbReference type="ARBA" id="ARBA00022679"/>
    </source>
</evidence>
<evidence type="ECO:0000256" key="1">
    <source>
        <dbReference type="ARBA" id="ARBA00000012"/>
    </source>
</evidence>
<evidence type="ECO:0000313" key="12">
    <source>
        <dbReference type="Proteomes" id="UP001526446"/>
    </source>
</evidence>
<dbReference type="NCBIfam" id="TIGR01496">
    <property type="entry name" value="DHPS"/>
    <property type="match status" value="1"/>
</dbReference>
<evidence type="ECO:0000256" key="9">
    <source>
        <dbReference type="RuleBase" id="RU361205"/>
    </source>
</evidence>
<evidence type="ECO:0000256" key="4">
    <source>
        <dbReference type="ARBA" id="ARBA00012458"/>
    </source>
</evidence>